<dbReference type="OrthoDB" id="5559898at2759"/>
<organism evidence="6 7">
    <name type="scientific">Nelumbo nucifera</name>
    <name type="common">Sacred lotus</name>
    <dbReference type="NCBI Taxonomy" id="4432"/>
    <lineage>
        <taxon>Eukaryota</taxon>
        <taxon>Viridiplantae</taxon>
        <taxon>Streptophyta</taxon>
        <taxon>Embryophyta</taxon>
        <taxon>Tracheophyta</taxon>
        <taxon>Spermatophyta</taxon>
        <taxon>Magnoliopsida</taxon>
        <taxon>Proteales</taxon>
        <taxon>Nelumbonaceae</taxon>
        <taxon>Nelumbo</taxon>
    </lineage>
</organism>
<dbReference type="Gene3D" id="1.25.10.10">
    <property type="entry name" value="Leucine-rich Repeat Variant"/>
    <property type="match status" value="2"/>
</dbReference>
<evidence type="ECO:0000256" key="2">
    <source>
        <dbReference type="ARBA" id="ARBA00004496"/>
    </source>
</evidence>
<evidence type="ECO:0000256" key="3">
    <source>
        <dbReference type="ARBA" id="ARBA00022490"/>
    </source>
</evidence>
<evidence type="ECO:0000256" key="4">
    <source>
        <dbReference type="ARBA" id="ARBA00022737"/>
    </source>
</evidence>
<keyword evidence="4" id="KW-0677">Repeat</keyword>
<sequence length="649" mass="70610">MPTSASTNRPEDLIARLKFSEGDAKLKALREIKNQIIGNRTKKLSYIKLGAVPTIAEVLATADDSDASLLVQSAAAIGSFACGVDAGVKAVLDAGAFPHLFRILSNPDEKVVDAGARSLRMIFQSKLAPKYHFLEEKKLEFLLSLLNNENENVTELGASIITHSCETSDEQKLLCDAGVLRRLVSLLEGSLNQRDASLDSLATVLKNNLDVISKFVALDNGRALSIITDFTKERSPRTRLLACVCLIIIGNASPCHFQGVGIKTKLILILVELLEEPGQVGEEAPFALASLIADKEDVQKLAFEVDTVDKLCNLLHKGPVQAKRFHGILLALAELCSKLESCRSRFLSLQVLNLVIDALSHENAEVQAVACLCIRNISRSVKNLSAGRFMNETIITPLLHLLHDSSTSIQVAALGAISNIVIDFASRKSVFIQCGGVRQLIQLTKSMDSTLRLNAVWALRNLMFHADNSHKEGIILELTPSGLVSLIYDSELSIQEQSLALVRNLVDGRISSIEHVFAEDGIIMNAVARQLQSCSRSEVCIQGMYVLSNVASGNELHKEAVMNQLFQSQAGEGTQSFVMKFLQDSDGQLRTAAVWCIVNLTHPESPGASARIVKLRSAGIVSQIKSMVNDPCLDAKFRVRTVLEQLATA</sequence>
<dbReference type="SUPFAM" id="SSF48371">
    <property type="entry name" value="ARM repeat"/>
    <property type="match status" value="1"/>
</dbReference>
<dbReference type="InParanoid" id="A0A1U7ZUE8"/>
<dbReference type="eggNOG" id="KOG1293">
    <property type="taxonomic scope" value="Eukaryota"/>
</dbReference>
<proteinExistence type="predicted"/>
<dbReference type="Pfam" id="PF00514">
    <property type="entry name" value="Arm"/>
    <property type="match status" value="2"/>
</dbReference>
<evidence type="ECO:0000313" key="7">
    <source>
        <dbReference type="RefSeq" id="XP_010257230.1"/>
    </source>
</evidence>
<comment type="subcellular location">
    <subcellularLocation>
        <location evidence="2">Cytoplasm</location>
    </subcellularLocation>
    <subcellularLocation>
        <location evidence="1">Nucleus</location>
    </subcellularLocation>
</comment>
<dbReference type="AlphaFoldDB" id="A0A1U7ZUE8"/>
<evidence type="ECO:0000313" key="6">
    <source>
        <dbReference type="Proteomes" id="UP000189703"/>
    </source>
</evidence>
<keyword evidence="6" id="KW-1185">Reference proteome</keyword>
<evidence type="ECO:0000256" key="1">
    <source>
        <dbReference type="ARBA" id="ARBA00004123"/>
    </source>
</evidence>
<dbReference type="InterPro" id="IPR016024">
    <property type="entry name" value="ARM-type_fold"/>
</dbReference>
<dbReference type="GO" id="GO:0005737">
    <property type="term" value="C:cytoplasm"/>
    <property type="evidence" value="ECO:0007669"/>
    <property type="project" value="UniProtKB-SubCell"/>
</dbReference>
<dbReference type="OMA" id="NHLQNCA"/>
<name>A0A1U7ZUE8_NELNU</name>
<dbReference type="PANTHER" id="PTHR15651:SF7">
    <property type="entry name" value="ARMADILLO REPEAT-CONTAINING PROTEIN 8"/>
    <property type="match status" value="1"/>
</dbReference>
<dbReference type="KEGG" id="nnu:104597416"/>
<dbReference type="FunCoup" id="A0A1U7ZUE8">
    <property type="interactions" value="2973"/>
</dbReference>
<evidence type="ECO:0000256" key="5">
    <source>
        <dbReference type="ARBA" id="ARBA00023242"/>
    </source>
</evidence>
<reference evidence="7" key="1">
    <citation type="submission" date="2025-08" db="UniProtKB">
        <authorList>
            <consortium name="RefSeq"/>
        </authorList>
    </citation>
    <scope>IDENTIFICATION</scope>
</reference>
<dbReference type="STRING" id="4432.A0A1U7ZUE8"/>
<dbReference type="PANTHER" id="PTHR15651">
    <property type="entry name" value="ARMADILLO REPEAT-CONTAINING PROTEIN 8"/>
    <property type="match status" value="1"/>
</dbReference>
<dbReference type="GO" id="GO:0043161">
    <property type="term" value="P:proteasome-mediated ubiquitin-dependent protein catabolic process"/>
    <property type="evidence" value="ECO:0000318"/>
    <property type="project" value="GO_Central"/>
</dbReference>
<keyword evidence="3" id="KW-0963">Cytoplasm</keyword>
<dbReference type="InterPro" id="IPR038739">
    <property type="entry name" value="ARMC8/Vid28"/>
</dbReference>
<dbReference type="SMART" id="SM00185">
    <property type="entry name" value="ARM"/>
    <property type="match status" value="7"/>
</dbReference>
<dbReference type="Proteomes" id="UP000189703">
    <property type="component" value="Unplaced"/>
</dbReference>
<dbReference type="GO" id="GO:0034657">
    <property type="term" value="C:GID complex"/>
    <property type="evidence" value="ECO:0000318"/>
    <property type="project" value="GO_Central"/>
</dbReference>
<dbReference type="GeneID" id="104597416"/>
<dbReference type="InterPro" id="IPR000225">
    <property type="entry name" value="Armadillo"/>
</dbReference>
<dbReference type="RefSeq" id="XP_010257230.1">
    <property type="nucleotide sequence ID" value="XM_010258928.2"/>
</dbReference>
<protein>
    <submittedName>
        <fullName evidence="7">Armadillo repeat-containing protein 8-like</fullName>
    </submittedName>
</protein>
<gene>
    <name evidence="7" type="primary">LOC104597416</name>
</gene>
<dbReference type="GO" id="GO:0005634">
    <property type="term" value="C:nucleus"/>
    <property type="evidence" value="ECO:0007669"/>
    <property type="project" value="UniProtKB-SubCell"/>
</dbReference>
<dbReference type="FunFam" id="1.25.10.10:FF:000440">
    <property type="entry name" value="Armadillo repeat-containing protein 8"/>
    <property type="match status" value="1"/>
</dbReference>
<dbReference type="InterPro" id="IPR011989">
    <property type="entry name" value="ARM-like"/>
</dbReference>
<accession>A0A1U7ZUE8</accession>
<dbReference type="FunFam" id="1.25.10.10:FF:000416">
    <property type="entry name" value="Armadillo repeat-containing protein 8"/>
    <property type="match status" value="1"/>
</dbReference>
<keyword evidence="5" id="KW-0539">Nucleus</keyword>